<accession>J0CX71</accession>
<dbReference type="InterPro" id="IPR029063">
    <property type="entry name" value="SAM-dependent_MTases_sf"/>
</dbReference>
<dbReference type="Gene3D" id="3.40.50.150">
    <property type="entry name" value="Vaccinia Virus protein VP39"/>
    <property type="match status" value="1"/>
</dbReference>
<organism evidence="7 8">
    <name type="scientific">Auricularia subglabra (strain TFB-10046 / SS5)</name>
    <name type="common">White-rot fungus</name>
    <name type="synonym">Auricularia delicata (strain TFB10046)</name>
    <dbReference type="NCBI Taxonomy" id="717982"/>
    <lineage>
        <taxon>Eukaryota</taxon>
        <taxon>Fungi</taxon>
        <taxon>Dikarya</taxon>
        <taxon>Basidiomycota</taxon>
        <taxon>Agaricomycotina</taxon>
        <taxon>Agaricomycetes</taxon>
        <taxon>Auriculariales</taxon>
        <taxon>Auriculariaceae</taxon>
        <taxon>Auricularia</taxon>
    </lineage>
</organism>
<evidence type="ECO:0000256" key="4">
    <source>
        <dbReference type="ARBA" id="ARBA00022691"/>
    </source>
</evidence>
<evidence type="ECO:0000259" key="6">
    <source>
        <dbReference type="Pfam" id="PF05175"/>
    </source>
</evidence>
<dbReference type="PANTHER" id="PTHR18895:SF74">
    <property type="entry name" value="MTRF1L RELEASE FACTOR GLUTAMINE METHYLTRANSFERASE"/>
    <property type="match status" value="1"/>
</dbReference>
<dbReference type="GO" id="GO:0032259">
    <property type="term" value="P:methylation"/>
    <property type="evidence" value="ECO:0007669"/>
    <property type="project" value="UniProtKB-KW"/>
</dbReference>
<evidence type="ECO:0000256" key="1">
    <source>
        <dbReference type="ARBA" id="ARBA00012771"/>
    </source>
</evidence>
<keyword evidence="2 7" id="KW-0489">Methyltransferase</keyword>
<comment type="catalytic activity">
    <reaction evidence="5">
        <text>L-glutaminyl-[peptide chain release factor] + S-adenosyl-L-methionine = N(5)-methyl-L-glutaminyl-[peptide chain release factor] + S-adenosyl-L-homocysteine + H(+)</text>
        <dbReference type="Rhea" id="RHEA:42896"/>
        <dbReference type="Rhea" id="RHEA-COMP:10271"/>
        <dbReference type="Rhea" id="RHEA-COMP:10272"/>
        <dbReference type="ChEBI" id="CHEBI:15378"/>
        <dbReference type="ChEBI" id="CHEBI:30011"/>
        <dbReference type="ChEBI" id="CHEBI:57856"/>
        <dbReference type="ChEBI" id="CHEBI:59789"/>
        <dbReference type="ChEBI" id="CHEBI:61891"/>
        <dbReference type="EC" id="2.1.1.297"/>
    </reaction>
</comment>
<dbReference type="InterPro" id="IPR050320">
    <property type="entry name" value="N5-glutamine_MTase"/>
</dbReference>
<proteinExistence type="predicted"/>
<name>J0CX71_AURST</name>
<dbReference type="InterPro" id="IPR007848">
    <property type="entry name" value="Small_mtfrase_dom"/>
</dbReference>
<reference evidence="8" key="1">
    <citation type="journal article" date="2012" name="Science">
        <title>The Paleozoic origin of enzymatic lignin decomposition reconstructed from 31 fungal genomes.</title>
        <authorList>
            <person name="Floudas D."/>
            <person name="Binder M."/>
            <person name="Riley R."/>
            <person name="Barry K."/>
            <person name="Blanchette R.A."/>
            <person name="Henrissat B."/>
            <person name="Martinez A.T."/>
            <person name="Otillar R."/>
            <person name="Spatafora J.W."/>
            <person name="Yadav J.S."/>
            <person name="Aerts A."/>
            <person name="Benoit I."/>
            <person name="Boyd A."/>
            <person name="Carlson A."/>
            <person name="Copeland A."/>
            <person name="Coutinho P.M."/>
            <person name="de Vries R.P."/>
            <person name="Ferreira P."/>
            <person name="Findley K."/>
            <person name="Foster B."/>
            <person name="Gaskell J."/>
            <person name="Glotzer D."/>
            <person name="Gorecki P."/>
            <person name="Heitman J."/>
            <person name="Hesse C."/>
            <person name="Hori C."/>
            <person name="Igarashi K."/>
            <person name="Jurgens J.A."/>
            <person name="Kallen N."/>
            <person name="Kersten P."/>
            <person name="Kohler A."/>
            <person name="Kuees U."/>
            <person name="Kumar T.K.A."/>
            <person name="Kuo A."/>
            <person name="LaButti K."/>
            <person name="Larrondo L.F."/>
            <person name="Lindquist E."/>
            <person name="Ling A."/>
            <person name="Lombard V."/>
            <person name="Lucas S."/>
            <person name="Lundell T."/>
            <person name="Martin R."/>
            <person name="McLaughlin D.J."/>
            <person name="Morgenstern I."/>
            <person name="Morin E."/>
            <person name="Murat C."/>
            <person name="Nagy L.G."/>
            <person name="Nolan M."/>
            <person name="Ohm R.A."/>
            <person name="Patyshakuliyeva A."/>
            <person name="Rokas A."/>
            <person name="Ruiz-Duenas F.J."/>
            <person name="Sabat G."/>
            <person name="Salamov A."/>
            <person name="Samejima M."/>
            <person name="Schmutz J."/>
            <person name="Slot J.C."/>
            <person name="St John F."/>
            <person name="Stenlid J."/>
            <person name="Sun H."/>
            <person name="Sun S."/>
            <person name="Syed K."/>
            <person name="Tsang A."/>
            <person name="Wiebenga A."/>
            <person name="Young D."/>
            <person name="Pisabarro A."/>
            <person name="Eastwood D.C."/>
            <person name="Martin F."/>
            <person name="Cullen D."/>
            <person name="Grigoriev I.V."/>
            <person name="Hibbett D.S."/>
        </authorList>
    </citation>
    <scope>NUCLEOTIDE SEQUENCE [LARGE SCALE GENOMIC DNA]</scope>
    <source>
        <strain evidence="8">TFB10046</strain>
    </source>
</reference>
<dbReference type="CDD" id="cd02440">
    <property type="entry name" value="AdoMet_MTases"/>
    <property type="match status" value="1"/>
</dbReference>
<dbReference type="GO" id="GO:0102559">
    <property type="term" value="F:peptide chain release factor N(5)-glutamine methyltransferase activity"/>
    <property type="evidence" value="ECO:0007669"/>
    <property type="project" value="UniProtKB-EC"/>
</dbReference>
<dbReference type="NCBIfam" id="TIGR00536">
    <property type="entry name" value="hemK_fam"/>
    <property type="match status" value="1"/>
</dbReference>
<evidence type="ECO:0000256" key="3">
    <source>
        <dbReference type="ARBA" id="ARBA00022679"/>
    </source>
</evidence>
<feature type="domain" description="Methyltransferase small" evidence="6">
    <location>
        <begin position="45"/>
        <end position="144"/>
    </location>
</feature>
<dbReference type="AlphaFoldDB" id="J0CX71"/>
<dbReference type="OrthoDB" id="269872at2759"/>
<dbReference type="EC" id="2.1.1.297" evidence="1"/>
<dbReference type="InterPro" id="IPR004556">
    <property type="entry name" value="HemK-like"/>
</dbReference>
<dbReference type="eggNOG" id="KOG2904">
    <property type="taxonomic scope" value="Eukaryota"/>
</dbReference>
<dbReference type="Proteomes" id="UP000006514">
    <property type="component" value="Unassembled WGS sequence"/>
</dbReference>
<sequence>MSAIPCHGRTQLGTQPFGSLDLLVRAPVLIPRPETEDWTLRLADLLRSCIQEQGYDGARSFNVLDLCTGTGCIPLLLASTLPKGSVRALGVDINPQAVGLASENARLCALSDVATFEERDLFASDDFEPADVLTANPPYIPGAEYAVLPRSVLVFEDRGALLGDDGAGLRFYPRIASMLPRWVKPGGIAAVEVGKGQSDAVRDIFLSHCGDTVERVEVWDDPWGVPRTVVTFLR</sequence>
<protein>
    <recommendedName>
        <fullName evidence="1">peptide chain release factor N(5)-glutamine methyltransferase</fullName>
        <ecNumber evidence="1">2.1.1.297</ecNumber>
    </recommendedName>
</protein>
<keyword evidence="3 7" id="KW-0808">Transferase</keyword>
<dbReference type="KEGG" id="adl:AURDEDRAFT_130703"/>
<gene>
    <name evidence="7" type="ORF">AURDEDRAFT_130703</name>
</gene>
<evidence type="ECO:0000313" key="7">
    <source>
        <dbReference type="EMBL" id="EJD35301.1"/>
    </source>
</evidence>
<dbReference type="SUPFAM" id="SSF53335">
    <property type="entry name" value="S-adenosyl-L-methionine-dependent methyltransferases"/>
    <property type="match status" value="1"/>
</dbReference>
<dbReference type="InParanoid" id="J0CX71"/>
<dbReference type="Pfam" id="PF05175">
    <property type="entry name" value="MTS"/>
    <property type="match status" value="1"/>
</dbReference>
<dbReference type="PANTHER" id="PTHR18895">
    <property type="entry name" value="HEMK METHYLTRANSFERASE"/>
    <property type="match status" value="1"/>
</dbReference>
<evidence type="ECO:0000256" key="5">
    <source>
        <dbReference type="ARBA" id="ARBA00048391"/>
    </source>
</evidence>
<keyword evidence="4" id="KW-0949">S-adenosyl-L-methionine</keyword>
<dbReference type="GO" id="GO:0005739">
    <property type="term" value="C:mitochondrion"/>
    <property type="evidence" value="ECO:0007669"/>
    <property type="project" value="TreeGrafter"/>
</dbReference>
<dbReference type="FunCoup" id="J0CX71">
    <property type="interactions" value="3"/>
</dbReference>
<keyword evidence="8" id="KW-1185">Reference proteome</keyword>
<evidence type="ECO:0000256" key="2">
    <source>
        <dbReference type="ARBA" id="ARBA00022603"/>
    </source>
</evidence>
<dbReference type="EMBL" id="JH687895">
    <property type="protein sequence ID" value="EJD35301.1"/>
    <property type="molecule type" value="Genomic_DNA"/>
</dbReference>
<dbReference type="OMA" id="CKLATIN"/>
<evidence type="ECO:0000313" key="8">
    <source>
        <dbReference type="Proteomes" id="UP000006514"/>
    </source>
</evidence>